<reference evidence="2 3" key="1">
    <citation type="submission" date="2018-06" db="EMBL/GenBank/DDBJ databases">
        <title>A transcriptomic atlas of mushroom development highlights an independent origin of complex multicellularity.</title>
        <authorList>
            <consortium name="DOE Joint Genome Institute"/>
            <person name="Krizsan K."/>
            <person name="Almasi E."/>
            <person name="Merenyi Z."/>
            <person name="Sahu N."/>
            <person name="Viragh M."/>
            <person name="Koszo T."/>
            <person name="Mondo S."/>
            <person name="Kiss B."/>
            <person name="Balint B."/>
            <person name="Kues U."/>
            <person name="Barry K."/>
            <person name="Hegedus J.C."/>
            <person name="Henrissat B."/>
            <person name="Johnson J."/>
            <person name="Lipzen A."/>
            <person name="Ohm R."/>
            <person name="Nagy I."/>
            <person name="Pangilinan J."/>
            <person name="Yan J."/>
            <person name="Xiong Y."/>
            <person name="Grigoriev I.V."/>
            <person name="Hibbett D.S."/>
            <person name="Nagy L.G."/>
        </authorList>
    </citation>
    <scope>NUCLEOTIDE SEQUENCE [LARGE SCALE GENOMIC DNA]</scope>
    <source>
        <strain evidence="2 3">SZMC22713</strain>
    </source>
</reference>
<name>A0A4Y7PM36_9AGAM</name>
<dbReference type="SMART" id="SM00320">
    <property type="entry name" value="WD40"/>
    <property type="match status" value="1"/>
</dbReference>
<dbReference type="InterPro" id="IPR015943">
    <property type="entry name" value="WD40/YVTN_repeat-like_dom_sf"/>
</dbReference>
<evidence type="ECO:0000256" key="1">
    <source>
        <dbReference type="PROSITE-ProRule" id="PRU00221"/>
    </source>
</evidence>
<dbReference type="SUPFAM" id="SSF50978">
    <property type="entry name" value="WD40 repeat-like"/>
    <property type="match status" value="1"/>
</dbReference>
<feature type="repeat" description="WD" evidence="1">
    <location>
        <begin position="7"/>
        <end position="48"/>
    </location>
</feature>
<keyword evidence="1" id="KW-0853">WD repeat</keyword>
<gene>
    <name evidence="2" type="ORF">BD410DRAFT_844807</name>
</gene>
<organism evidence="2 3">
    <name type="scientific">Rickenella mellea</name>
    <dbReference type="NCBI Taxonomy" id="50990"/>
    <lineage>
        <taxon>Eukaryota</taxon>
        <taxon>Fungi</taxon>
        <taxon>Dikarya</taxon>
        <taxon>Basidiomycota</taxon>
        <taxon>Agaricomycotina</taxon>
        <taxon>Agaricomycetes</taxon>
        <taxon>Hymenochaetales</taxon>
        <taxon>Rickenellaceae</taxon>
        <taxon>Rickenella</taxon>
    </lineage>
</organism>
<protein>
    <submittedName>
        <fullName evidence="2">Uncharacterized protein</fullName>
    </submittedName>
</protein>
<proteinExistence type="predicted"/>
<dbReference type="PROSITE" id="PS50082">
    <property type="entry name" value="WD_REPEATS_2"/>
    <property type="match status" value="1"/>
</dbReference>
<dbReference type="EMBL" id="ML170257">
    <property type="protein sequence ID" value="TDL15912.1"/>
    <property type="molecule type" value="Genomic_DNA"/>
</dbReference>
<dbReference type="Gene3D" id="2.130.10.10">
    <property type="entry name" value="YVTN repeat-like/Quinoprotein amine dehydrogenase"/>
    <property type="match status" value="1"/>
</dbReference>
<dbReference type="InterPro" id="IPR001680">
    <property type="entry name" value="WD40_rpt"/>
</dbReference>
<dbReference type="PROSITE" id="PS50294">
    <property type="entry name" value="WD_REPEATS_REGION"/>
    <property type="match status" value="1"/>
</dbReference>
<dbReference type="VEuPathDB" id="FungiDB:BD410DRAFT_844807"/>
<dbReference type="Pfam" id="PF00400">
    <property type="entry name" value="WD40"/>
    <property type="match status" value="1"/>
</dbReference>
<dbReference type="InterPro" id="IPR036322">
    <property type="entry name" value="WD40_repeat_dom_sf"/>
</dbReference>
<keyword evidence="3" id="KW-1185">Reference proteome</keyword>
<evidence type="ECO:0000313" key="2">
    <source>
        <dbReference type="EMBL" id="TDL15912.1"/>
    </source>
</evidence>
<sequence length="373" mass="41277">MIPTSLPYSHPRTISTLSVDPSGDLVATGSTDGTVVIWSFLEEKILYTDTFYAGICSISWLISLECVTLVCGAADGAIIIISPIGPEHMVTGFTAFRAHTCAVIKLLGKRDAFVSASADELCLWSCPDGIVCEQDDSFDVTDVARGAAMADLAWDSGSKVVMFFNNNTVACYSFETHGVLWLFENPSKCPIPGTFIAETVMLCTTHDLDITLSGSDYPQIRQIPAGAAHFSPVQQSKDLFLVRNFTGDLILWDADKGNVLFFLDVRDLDTKDVYNETLAAHYNRDKHVLRIVANPRHSKKIIKWELRRHPRRTLPTPRFVTLRKVEAREAIAPKHKRALKRRTRMSTGLKASSAAADLALKCGLRRSTRLQTV</sequence>
<dbReference type="Proteomes" id="UP000294933">
    <property type="component" value="Unassembled WGS sequence"/>
</dbReference>
<dbReference type="AlphaFoldDB" id="A0A4Y7PM36"/>
<accession>A0A4Y7PM36</accession>
<dbReference type="OrthoDB" id="2678060at2759"/>
<evidence type="ECO:0000313" key="3">
    <source>
        <dbReference type="Proteomes" id="UP000294933"/>
    </source>
</evidence>